<keyword evidence="1" id="KW-0812">Transmembrane</keyword>
<name>A0A1A9UJ15_GLOAU</name>
<dbReference type="EnsemblMetazoa" id="GAUT006491-RA">
    <property type="protein sequence ID" value="GAUT006491-PA"/>
    <property type="gene ID" value="GAUT006491"/>
</dbReference>
<keyword evidence="4" id="KW-1185">Reference proteome</keyword>
<keyword evidence="1" id="KW-0472">Membrane</keyword>
<evidence type="ECO:0008006" key="5">
    <source>
        <dbReference type="Google" id="ProtNLM"/>
    </source>
</evidence>
<keyword evidence="2" id="KW-0732">Signal</keyword>
<dbReference type="Proteomes" id="UP000078200">
    <property type="component" value="Unassembled WGS sequence"/>
</dbReference>
<reference evidence="3" key="1">
    <citation type="submission" date="2020-05" db="UniProtKB">
        <authorList>
            <consortium name="EnsemblMetazoa"/>
        </authorList>
    </citation>
    <scope>IDENTIFICATION</scope>
    <source>
        <strain evidence="3">TTRI</strain>
    </source>
</reference>
<evidence type="ECO:0000313" key="4">
    <source>
        <dbReference type="Proteomes" id="UP000078200"/>
    </source>
</evidence>
<evidence type="ECO:0000256" key="2">
    <source>
        <dbReference type="SAM" id="SignalP"/>
    </source>
</evidence>
<feature type="transmembrane region" description="Helical" evidence="1">
    <location>
        <begin position="78"/>
        <end position="100"/>
    </location>
</feature>
<protein>
    <recommendedName>
        <fullName evidence="5">G-protein coupled receptors family 1 profile domain-containing protein</fullName>
    </recommendedName>
</protein>
<evidence type="ECO:0000313" key="3">
    <source>
        <dbReference type="EnsemblMetazoa" id="GAUT006491-PA"/>
    </source>
</evidence>
<feature type="chain" id="PRO_5008398571" description="G-protein coupled receptors family 1 profile domain-containing protein" evidence="2">
    <location>
        <begin position="27"/>
        <end position="122"/>
    </location>
</feature>
<feature type="signal peptide" evidence="2">
    <location>
        <begin position="1"/>
        <end position="26"/>
    </location>
</feature>
<evidence type="ECO:0000256" key="1">
    <source>
        <dbReference type="SAM" id="Phobius"/>
    </source>
</evidence>
<organism evidence="3 4">
    <name type="scientific">Glossina austeni</name>
    <name type="common">Savannah tsetse fly</name>
    <dbReference type="NCBI Taxonomy" id="7395"/>
    <lineage>
        <taxon>Eukaryota</taxon>
        <taxon>Metazoa</taxon>
        <taxon>Ecdysozoa</taxon>
        <taxon>Arthropoda</taxon>
        <taxon>Hexapoda</taxon>
        <taxon>Insecta</taxon>
        <taxon>Pterygota</taxon>
        <taxon>Neoptera</taxon>
        <taxon>Endopterygota</taxon>
        <taxon>Diptera</taxon>
        <taxon>Brachycera</taxon>
        <taxon>Muscomorpha</taxon>
        <taxon>Hippoboscoidea</taxon>
        <taxon>Glossinidae</taxon>
        <taxon>Glossina</taxon>
    </lineage>
</organism>
<dbReference type="VEuPathDB" id="VectorBase:GAUT006491"/>
<sequence>MGSCTRRHFLLSTCFLQMFYLVLCSAYKHEYLTTSSCIFMYNYFRENTNLNELYLYTLASISMASRMFNLWRQLSHVWFIVGLINILDFLIAVNGIEVYFMTLNYTMEAKEIRIMWWSKTED</sequence>
<dbReference type="AlphaFoldDB" id="A0A1A9UJ15"/>
<accession>A0A1A9UJ15</accession>
<keyword evidence="1" id="KW-1133">Transmembrane helix</keyword>
<proteinExistence type="predicted"/>